<dbReference type="EMBL" id="SPIA01000001">
    <property type="protein sequence ID" value="TFH69309.1"/>
    <property type="molecule type" value="Genomic_DNA"/>
</dbReference>
<name>A0A4Y8UNU7_9GAMM</name>
<accession>A0A4Y8UNU7</accession>
<dbReference type="PROSITE" id="PS01124">
    <property type="entry name" value="HTH_ARAC_FAMILY_2"/>
    <property type="match status" value="1"/>
</dbReference>
<comment type="caution">
    <text evidence="5">The sequence shown here is derived from an EMBL/GenBank/DDBJ whole genome shotgun (WGS) entry which is preliminary data.</text>
</comment>
<dbReference type="InterPro" id="IPR009057">
    <property type="entry name" value="Homeodomain-like_sf"/>
</dbReference>
<keyword evidence="2" id="KW-0238">DNA-binding</keyword>
<dbReference type="Pfam" id="PF12833">
    <property type="entry name" value="HTH_18"/>
    <property type="match status" value="1"/>
</dbReference>
<dbReference type="SMART" id="SM00342">
    <property type="entry name" value="HTH_ARAC"/>
    <property type="match status" value="1"/>
</dbReference>
<sequence length="345" mass="39359">MSHHHVTASLEGVRQRGGSQQLLLERAGINPALVQRGGRVHTDQVARLFKSVQEQLDDEFMGFTAQPCRVGLFATMCELVAGLRSLGELLERACDFYNLVNPSIAMQLERRGQQAALAFTMAEPERDPDHFMREFWLVIWHRFPSWMIGAPIPLLETHFAFAAPAHRDELAIMFPGKLRFNRSANRLLFDAEQLQRPLLRSQQELNDYLRHAPADVMTIPGRETTVERRLERLIHSEHRSSGRLPGLQQVAAAFGMSAQTLHRRLREEGSSYQKVKDNYRREYALAQLHKHNLSVEQLSQQLGFAEPRSFTRAFKGWTGLSPRRYLRARSGAAATVSGRRQTDRG</sequence>
<dbReference type="SUPFAM" id="SSF46689">
    <property type="entry name" value="Homeodomain-like"/>
    <property type="match status" value="1"/>
</dbReference>
<dbReference type="OrthoDB" id="5582699at2"/>
<dbReference type="PANTHER" id="PTHR47894:SF1">
    <property type="entry name" value="HTH-TYPE TRANSCRIPTIONAL REGULATOR VQSM"/>
    <property type="match status" value="1"/>
</dbReference>
<evidence type="ECO:0000256" key="3">
    <source>
        <dbReference type="ARBA" id="ARBA00023163"/>
    </source>
</evidence>
<dbReference type="PANTHER" id="PTHR47894">
    <property type="entry name" value="HTH-TYPE TRANSCRIPTIONAL REGULATOR GADX"/>
    <property type="match status" value="1"/>
</dbReference>
<dbReference type="GO" id="GO:0003700">
    <property type="term" value="F:DNA-binding transcription factor activity"/>
    <property type="evidence" value="ECO:0007669"/>
    <property type="project" value="InterPro"/>
</dbReference>
<gene>
    <name evidence="5" type="ORF">E3W66_00700</name>
</gene>
<dbReference type="Pfam" id="PF12625">
    <property type="entry name" value="Arabinose_bd"/>
    <property type="match status" value="1"/>
</dbReference>
<dbReference type="AlphaFoldDB" id="A0A4Y8UNU7"/>
<dbReference type="InterPro" id="IPR032687">
    <property type="entry name" value="AraC-type_N"/>
</dbReference>
<keyword evidence="6" id="KW-1185">Reference proteome</keyword>
<reference evidence="5 6" key="1">
    <citation type="submission" date="2019-03" db="EMBL/GenBank/DDBJ databases">
        <title>Draft genome of Gammaproteobacteria bacterium LSUCC0057, a member of the SAR92 clade.</title>
        <authorList>
            <person name="Lanclos V.C."/>
            <person name="Doiron C."/>
            <person name="Henson M.W."/>
            <person name="Thrash J.C."/>
        </authorList>
    </citation>
    <scope>NUCLEOTIDE SEQUENCE [LARGE SCALE GENOMIC DNA]</scope>
    <source>
        <strain evidence="5 6">LSUCC0057</strain>
    </source>
</reference>
<evidence type="ECO:0000259" key="4">
    <source>
        <dbReference type="PROSITE" id="PS01124"/>
    </source>
</evidence>
<dbReference type="InterPro" id="IPR018060">
    <property type="entry name" value="HTH_AraC"/>
</dbReference>
<keyword evidence="1" id="KW-0805">Transcription regulation</keyword>
<feature type="domain" description="HTH araC/xylS-type" evidence="4">
    <location>
        <begin position="228"/>
        <end position="328"/>
    </location>
</feature>
<dbReference type="GO" id="GO:0000976">
    <property type="term" value="F:transcription cis-regulatory region binding"/>
    <property type="evidence" value="ECO:0007669"/>
    <property type="project" value="TreeGrafter"/>
</dbReference>
<dbReference type="Gene3D" id="1.10.10.60">
    <property type="entry name" value="Homeodomain-like"/>
    <property type="match status" value="1"/>
</dbReference>
<protein>
    <submittedName>
        <fullName evidence="5">AraC family transcriptional regulator</fullName>
    </submittedName>
</protein>
<evidence type="ECO:0000256" key="2">
    <source>
        <dbReference type="ARBA" id="ARBA00023125"/>
    </source>
</evidence>
<dbReference type="Proteomes" id="UP000298133">
    <property type="component" value="Unassembled WGS sequence"/>
</dbReference>
<evidence type="ECO:0000313" key="5">
    <source>
        <dbReference type="EMBL" id="TFH69309.1"/>
    </source>
</evidence>
<proteinExistence type="predicted"/>
<dbReference type="GO" id="GO:0005829">
    <property type="term" value="C:cytosol"/>
    <property type="evidence" value="ECO:0007669"/>
    <property type="project" value="TreeGrafter"/>
</dbReference>
<keyword evidence="3" id="KW-0804">Transcription</keyword>
<organism evidence="5 6">
    <name type="scientific">Gammaproteobacteria bacterium LSUCC0057</name>
    <dbReference type="NCBI Taxonomy" id="2559237"/>
    <lineage>
        <taxon>Bacteria</taxon>
        <taxon>Pseudomonadati</taxon>
        <taxon>Pseudomonadota</taxon>
        <taxon>Gammaproteobacteria</taxon>
        <taxon>Cellvibrionales</taxon>
        <taxon>Porticoccaceae</taxon>
        <taxon>SAR92 clade</taxon>
    </lineage>
</organism>
<evidence type="ECO:0000313" key="6">
    <source>
        <dbReference type="Proteomes" id="UP000298133"/>
    </source>
</evidence>
<evidence type="ECO:0000256" key="1">
    <source>
        <dbReference type="ARBA" id="ARBA00023015"/>
    </source>
</evidence>